<name>A0A087AH74_9BIFI</name>
<keyword evidence="1" id="KW-0472">Membrane</keyword>
<keyword evidence="1" id="KW-1133">Transmembrane helix</keyword>
<feature type="transmembrane region" description="Helical" evidence="1">
    <location>
        <begin position="72"/>
        <end position="93"/>
    </location>
</feature>
<dbReference type="Proteomes" id="UP000229907">
    <property type="component" value="Chromosome"/>
</dbReference>
<organism evidence="3 4">
    <name type="scientific">Bifidobacterium choerinum</name>
    <dbReference type="NCBI Taxonomy" id="35760"/>
    <lineage>
        <taxon>Bacteria</taxon>
        <taxon>Bacillati</taxon>
        <taxon>Actinomycetota</taxon>
        <taxon>Actinomycetes</taxon>
        <taxon>Bifidobacteriales</taxon>
        <taxon>Bifidobacteriaceae</taxon>
        <taxon>Bifidobacterium</taxon>
    </lineage>
</organism>
<feature type="transmembrane region" description="Helical" evidence="1">
    <location>
        <begin position="120"/>
        <end position="144"/>
    </location>
</feature>
<accession>A0A087AH74</accession>
<dbReference type="EMBL" id="JGYU01000002">
    <property type="protein sequence ID" value="KFI58124.1"/>
    <property type="molecule type" value="Genomic_DNA"/>
</dbReference>
<dbReference type="KEGG" id="bcho:BcFMB_03220"/>
<gene>
    <name evidence="2" type="ORF">BcFMB_03220</name>
    <name evidence="3" type="ORF">BCHO_0207</name>
</gene>
<keyword evidence="1" id="KW-0812">Transmembrane</keyword>
<reference evidence="3 4" key="1">
    <citation type="submission" date="2014-03" db="EMBL/GenBank/DDBJ databases">
        <title>Genomics of Bifidobacteria.</title>
        <authorList>
            <person name="Ventura M."/>
            <person name="Milani C."/>
            <person name="Lugli G.A."/>
        </authorList>
    </citation>
    <scope>NUCLEOTIDE SEQUENCE [LARGE SCALE GENOMIC DNA]</scope>
    <source>
        <strain evidence="3 4">LMG 10510</strain>
    </source>
</reference>
<dbReference type="AlphaFoldDB" id="A0A087AH74"/>
<dbReference type="RefSeq" id="WP_024541445.1">
    <property type="nucleotide sequence ID" value="NZ_CP018044.1"/>
</dbReference>
<evidence type="ECO:0000313" key="5">
    <source>
        <dbReference type="Proteomes" id="UP000229907"/>
    </source>
</evidence>
<feature type="transmembrane region" description="Helical" evidence="1">
    <location>
        <begin position="43"/>
        <end position="65"/>
    </location>
</feature>
<sequence>MSAWRSVRRFYRRHRTAVTSAAVFAASMALVGRVPLMPDADALYTPLSGVSSFILSPAAGGALLYRQRSRRAMWWYALAMVAGTTAPMLYGYFHNIVNDGTLDGIVGNVTGQISSGASGVLATFASMAPVLLFIGGALGGYWLARRFGRRRRR</sequence>
<evidence type="ECO:0000256" key="1">
    <source>
        <dbReference type="SAM" id="Phobius"/>
    </source>
</evidence>
<dbReference type="OrthoDB" id="3240242at2"/>
<reference evidence="2 5" key="2">
    <citation type="submission" date="2016-11" db="EMBL/GenBank/DDBJ databases">
        <title>complete genome sequence of Bifidobacterium choerinum strain FMB-1.</title>
        <authorList>
            <person name="Park C.-S."/>
            <person name="Jung D.-H."/>
            <person name="Choi D.-S."/>
        </authorList>
    </citation>
    <scope>NUCLEOTIDE SEQUENCE [LARGE SCALE GENOMIC DNA]</scope>
    <source>
        <strain evidence="2 5">FMB-1</strain>
    </source>
</reference>
<dbReference type="eggNOG" id="ENOG5032ANQ">
    <property type="taxonomic scope" value="Bacteria"/>
</dbReference>
<protein>
    <submittedName>
        <fullName evidence="3">Uncharacterized protein</fullName>
    </submittedName>
</protein>
<evidence type="ECO:0000313" key="4">
    <source>
        <dbReference type="Proteomes" id="UP000028995"/>
    </source>
</evidence>
<evidence type="ECO:0000313" key="2">
    <source>
        <dbReference type="EMBL" id="ATU20106.1"/>
    </source>
</evidence>
<dbReference type="STRING" id="35760.BCHO_0207"/>
<evidence type="ECO:0000313" key="3">
    <source>
        <dbReference type="EMBL" id="KFI58124.1"/>
    </source>
</evidence>
<dbReference type="Proteomes" id="UP000028995">
    <property type="component" value="Unassembled WGS sequence"/>
</dbReference>
<dbReference type="EMBL" id="CP018044">
    <property type="protein sequence ID" value="ATU20106.1"/>
    <property type="molecule type" value="Genomic_DNA"/>
</dbReference>
<keyword evidence="4" id="KW-1185">Reference proteome</keyword>
<proteinExistence type="predicted"/>